<dbReference type="GO" id="GO:0005886">
    <property type="term" value="C:plasma membrane"/>
    <property type="evidence" value="ECO:0007669"/>
    <property type="project" value="UniProtKB-SubCell"/>
</dbReference>
<dbReference type="Proteomes" id="UP000230956">
    <property type="component" value="Unassembled WGS sequence"/>
</dbReference>
<evidence type="ECO:0000256" key="2">
    <source>
        <dbReference type="ARBA" id="ARBA00006742"/>
    </source>
</evidence>
<comment type="caution">
    <text evidence="11">The sequence shown here is derived from an EMBL/GenBank/DDBJ whole genome shotgun (WGS) entry which is preliminary data.</text>
</comment>
<feature type="transmembrane region" description="Helical" evidence="10">
    <location>
        <begin position="12"/>
        <end position="31"/>
    </location>
</feature>
<dbReference type="SMART" id="SM01323">
    <property type="entry name" value="YajC"/>
    <property type="match status" value="1"/>
</dbReference>
<organism evidence="11 12">
    <name type="scientific">Candidatus Aquicultor secundus</name>
    <dbReference type="NCBI Taxonomy" id="1973895"/>
    <lineage>
        <taxon>Bacteria</taxon>
        <taxon>Bacillati</taxon>
        <taxon>Actinomycetota</taxon>
        <taxon>Candidatus Aquicultoria</taxon>
        <taxon>Candidatus Aquicultorales</taxon>
        <taxon>Candidatus Aquicultoraceae</taxon>
        <taxon>Candidatus Aquicultor</taxon>
    </lineage>
</organism>
<dbReference type="PRINTS" id="PR01853">
    <property type="entry name" value="YAJCTRNLCASE"/>
</dbReference>
<dbReference type="AlphaFoldDB" id="A0A2M7T540"/>
<dbReference type="PANTHER" id="PTHR33909">
    <property type="entry name" value="SEC TRANSLOCON ACCESSORY COMPLEX SUBUNIT YAJC"/>
    <property type="match status" value="1"/>
</dbReference>
<accession>A0A2M7T540</accession>
<dbReference type="InterPro" id="IPR003849">
    <property type="entry name" value="Preprotein_translocase_YajC"/>
</dbReference>
<dbReference type="GO" id="GO:0015031">
    <property type="term" value="P:protein transport"/>
    <property type="evidence" value="ECO:0007669"/>
    <property type="project" value="UniProtKB-KW"/>
</dbReference>
<keyword evidence="5 10" id="KW-0812">Transmembrane</keyword>
<comment type="similarity">
    <text evidence="2">Belongs to the YajC family.</text>
</comment>
<comment type="subcellular location">
    <subcellularLocation>
        <location evidence="1">Cell membrane</location>
        <topology evidence="1">Single-pass membrane protein</topology>
    </subcellularLocation>
</comment>
<evidence type="ECO:0000313" key="11">
    <source>
        <dbReference type="EMBL" id="PIZ34933.1"/>
    </source>
</evidence>
<keyword evidence="3" id="KW-0813">Transport</keyword>
<dbReference type="NCBIfam" id="TIGR00739">
    <property type="entry name" value="yajC"/>
    <property type="match status" value="1"/>
</dbReference>
<evidence type="ECO:0000256" key="3">
    <source>
        <dbReference type="ARBA" id="ARBA00022448"/>
    </source>
</evidence>
<evidence type="ECO:0000256" key="4">
    <source>
        <dbReference type="ARBA" id="ARBA00022475"/>
    </source>
</evidence>
<evidence type="ECO:0000256" key="8">
    <source>
        <dbReference type="ARBA" id="ARBA00023010"/>
    </source>
</evidence>
<dbReference type="EMBL" id="PFNG01000258">
    <property type="protein sequence ID" value="PIZ34933.1"/>
    <property type="molecule type" value="Genomic_DNA"/>
</dbReference>
<dbReference type="PANTHER" id="PTHR33909:SF1">
    <property type="entry name" value="SEC TRANSLOCON ACCESSORY COMPLEX SUBUNIT YAJC"/>
    <property type="match status" value="1"/>
</dbReference>
<evidence type="ECO:0000256" key="7">
    <source>
        <dbReference type="ARBA" id="ARBA00022989"/>
    </source>
</evidence>
<protein>
    <submittedName>
        <fullName evidence="11">Preprotein translocase subunit YajC</fullName>
    </submittedName>
</protein>
<dbReference type="Pfam" id="PF02699">
    <property type="entry name" value="YajC"/>
    <property type="match status" value="1"/>
</dbReference>
<evidence type="ECO:0000256" key="5">
    <source>
        <dbReference type="ARBA" id="ARBA00022692"/>
    </source>
</evidence>
<proteinExistence type="inferred from homology"/>
<sequence length="105" mass="11768">MLKSQIGGTQLTIIIYIVIFAALYYFLLVLPQRRRAQERQRLIDSLKVNDEIITVSGIIGTIKSIGEDTFTLQIDDNATATMTKDAVAVNITGQQRQQLEREKAA</sequence>
<dbReference type="RefSeq" id="WP_286677663.1">
    <property type="nucleotide sequence ID" value="NZ_MNXI01000022.1"/>
</dbReference>
<keyword evidence="6" id="KW-0653">Protein transport</keyword>
<evidence type="ECO:0000313" key="12">
    <source>
        <dbReference type="Proteomes" id="UP000230956"/>
    </source>
</evidence>
<evidence type="ECO:0000256" key="6">
    <source>
        <dbReference type="ARBA" id="ARBA00022927"/>
    </source>
</evidence>
<keyword evidence="9 10" id="KW-0472">Membrane</keyword>
<evidence type="ECO:0000256" key="1">
    <source>
        <dbReference type="ARBA" id="ARBA00004162"/>
    </source>
</evidence>
<gene>
    <name evidence="11" type="primary">yajC</name>
    <name evidence="11" type="ORF">COY37_11150</name>
</gene>
<keyword evidence="8" id="KW-0811">Translocation</keyword>
<evidence type="ECO:0000256" key="9">
    <source>
        <dbReference type="ARBA" id="ARBA00023136"/>
    </source>
</evidence>
<keyword evidence="4" id="KW-1003">Cell membrane</keyword>
<name>A0A2M7T540_9ACTN</name>
<keyword evidence="7 10" id="KW-1133">Transmembrane helix</keyword>
<reference evidence="12" key="1">
    <citation type="submission" date="2017-09" db="EMBL/GenBank/DDBJ databases">
        <title>Depth-based differentiation of microbial function through sediment-hosted aquifers and enrichment of novel symbionts in the deep terrestrial subsurface.</title>
        <authorList>
            <person name="Probst A.J."/>
            <person name="Ladd B."/>
            <person name="Jarett J.K."/>
            <person name="Geller-Mcgrath D.E."/>
            <person name="Sieber C.M.K."/>
            <person name="Emerson J.B."/>
            <person name="Anantharaman K."/>
            <person name="Thomas B.C."/>
            <person name="Malmstrom R."/>
            <person name="Stieglmeier M."/>
            <person name="Klingl A."/>
            <person name="Woyke T."/>
            <person name="Ryan C.M."/>
            <person name="Banfield J.F."/>
        </authorList>
    </citation>
    <scope>NUCLEOTIDE SEQUENCE [LARGE SCALE GENOMIC DNA]</scope>
</reference>
<evidence type="ECO:0000256" key="10">
    <source>
        <dbReference type="SAM" id="Phobius"/>
    </source>
</evidence>